<dbReference type="Pfam" id="PF06381">
    <property type="entry name" value="Phage_portal_3"/>
    <property type="match status" value="1"/>
</dbReference>
<feature type="domain" description="Anti-CBASS protein Acb1-like N-terminal" evidence="2">
    <location>
        <begin position="41"/>
        <end position="393"/>
    </location>
</feature>
<dbReference type="Proteomes" id="UP000249082">
    <property type="component" value="Unassembled WGS sequence"/>
</dbReference>
<dbReference type="EMBL" id="QFPX01000005">
    <property type="protein sequence ID" value="PZQ55760.1"/>
    <property type="molecule type" value="Genomic_DNA"/>
</dbReference>
<dbReference type="InterPro" id="IPR024459">
    <property type="entry name" value="Acb1-like_N"/>
</dbReference>
<accession>A0A2W5QWF7</accession>
<dbReference type="AlphaFoldDB" id="A0A2W5QWF7"/>
<comment type="caution">
    <text evidence="3">The sequence shown here is derived from an EMBL/GenBank/DDBJ whole genome shotgun (WGS) entry which is preliminary data.</text>
</comment>
<evidence type="ECO:0000313" key="4">
    <source>
        <dbReference type="Proteomes" id="UP000249082"/>
    </source>
</evidence>
<proteinExistence type="predicted"/>
<organism evidence="3 4">
    <name type="scientific">Novosphingobium pentaromativorans</name>
    <dbReference type="NCBI Taxonomy" id="205844"/>
    <lineage>
        <taxon>Bacteria</taxon>
        <taxon>Pseudomonadati</taxon>
        <taxon>Pseudomonadota</taxon>
        <taxon>Alphaproteobacteria</taxon>
        <taxon>Sphingomonadales</taxon>
        <taxon>Sphingomonadaceae</taxon>
        <taxon>Novosphingobium</taxon>
    </lineage>
</organism>
<name>A0A2W5QWF7_9SPHN</name>
<evidence type="ECO:0000313" key="3">
    <source>
        <dbReference type="EMBL" id="PZQ55760.1"/>
    </source>
</evidence>
<evidence type="ECO:0000259" key="2">
    <source>
        <dbReference type="Pfam" id="PF06381"/>
    </source>
</evidence>
<sequence>MAFLTDSLRGAIEAVGRLNPFSRGSLACETALPGIFSHQLALAAYMSSGMLRKVITLPAADRTQKWRDWQADKPTIELIEKEEKRLGLRAKVKQAEVLRGIGGGALILVTAGDHASELNPETIQKGGLIAVNVVSRWEITAEDFDKELASPTYRQPRRFRIDSDGRQATIHPSRVIPFRGDPIPAGTSVSDEEAYWGDSQLLRVFGAVQNSDHAQTWFVELIRKAKLLRIGIPDLLDMLSTEAGKQQLNERIALIASSESTLNATVYRSGTGADDPGEKIDDYQINWSGIPAFMDAIDQRMAAVSGIPFTKIMGRSPAGMNSTGESDERMWWDTIGDGQENETRPCLEQLDPVLIRSAGVAAPDKVWWLWAPLRKPTELEEAEAFVKIMEAVTSLIASGTIPDEAMARAVQNLIEERGYMPGLSDALAKIPEALRFGINPDDDGSDPSSLQSEEGGDPSVPGNGNLPENR</sequence>
<evidence type="ECO:0000256" key="1">
    <source>
        <dbReference type="SAM" id="MobiDB-lite"/>
    </source>
</evidence>
<gene>
    <name evidence="3" type="ORF">DI555_06960</name>
</gene>
<protein>
    <submittedName>
        <fullName evidence="3">Portal protein</fullName>
    </submittedName>
</protein>
<feature type="region of interest" description="Disordered" evidence="1">
    <location>
        <begin position="434"/>
        <end position="470"/>
    </location>
</feature>
<reference evidence="3 4" key="1">
    <citation type="submission" date="2017-08" db="EMBL/GenBank/DDBJ databases">
        <title>Infants hospitalized years apart are colonized by the same room-sourced microbial strains.</title>
        <authorList>
            <person name="Brooks B."/>
            <person name="Olm M.R."/>
            <person name="Firek B.A."/>
            <person name="Baker R."/>
            <person name="Thomas B.C."/>
            <person name="Morowitz M.J."/>
            <person name="Banfield J.F."/>
        </authorList>
    </citation>
    <scope>NUCLEOTIDE SEQUENCE [LARGE SCALE GENOMIC DNA]</scope>
    <source>
        <strain evidence="3">S2_005_002_R2_33</strain>
    </source>
</reference>